<dbReference type="Proteomes" id="UP000490922">
    <property type="component" value="Unassembled WGS sequence"/>
</dbReference>
<dbReference type="OrthoDB" id="9788959at2"/>
<dbReference type="InterPro" id="IPR006016">
    <property type="entry name" value="UspA"/>
</dbReference>
<organism evidence="3 4">
    <name type="scientific">Flavobacterium luteum</name>
    <dbReference type="NCBI Taxonomy" id="2026654"/>
    <lineage>
        <taxon>Bacteria</taxon>
        <taxon>Pseudomonadati</taxon>
        <taxon>Bacteroidota</taxon>
        <taxon>Flavobacteriia</taxon>
        <taxon>Flavobacteriales</taxon>
        <taxon>Flavobacteriaceae</taxon>
        <taxon>Flavobacterium</taxon>
    </lineage>
</organism>
<dbReference type="CDD" id="cd00293">
    <property type="entry name" value="USP-like"/>
    <property type="match status" value="1"/>
</dbReference>
<accession>A0A7J5AJ99</accession>
<sequence>MKKILFPIDFSETSFNAFRYALHFAKKINAEIVTLHVYEYPAIVYSEYGNFLIDNYNVNEWTEFENYKDEVPKLRAIAENEQLEHIKISHVLKQGNVQDSILDLVKKERADYIVMGTKGATGLKEIFLGTVTQSIMNNAKIPVFAVPSNCEYQPIKRILFLTKYEKSHFPILKIIFKLAKVFEAHLDVLQVSTSFDNTHKTIYSEWEKSFPKSEVSFFTLTSNDYEGTINEFMKLHKTNLVTMPIHHLGFFEKIFSYSLSRKLTFHSNIPILGLYERKETETKQVSKNQKTMHS</sequence>
<evidence type="ECO:0000313" key="3">
    <source>
        <dbReference type="EMBL" id="KAB1157615.1"/>
    </source>
</evidence>
<comment type="similarity">
    <text evidence="1">Belongs to the universal stress protein A family.</text>
</comment>
<dbReference type="EMBL" id="WAEM01000001">
    <property type="protein sequence ID" value="KAB1157615.1"/>
    <property type="molecule type" value="Genomic_DNA"/>
</dbReference>
<dbReference type="SUPFAM" id="SSF52402">
    <property type="entry name" value="Adenine nucleotide alpha hydrolases-like"/>
    <property type="match status" value="2"/>
</dbReference>
<dbReference type="AlphaFoldDB" id="A0A7J5AJ99"/>
<proteinExistence type="inferred from homology"/>
<gene>
    <name evidence="3" type="ORF">F6464_00600</name>
</gene>
<dbReference type="RefSeq" id="WP_151105809.1">
    <property type="nucleotide sequence ID" value="NZ_WAEM01000001.1"/>
</dbReference>
<dbReference type="PANTHER" id="PTHR46268">
    <property type="entry name" value="STRESS RESPONSE PROTEIN NHAX"/>
    <property type="match status" value="1"/>
</dbReference>
<dbReference type="Gene3D" id="3.40.50.12370">
    <property type="match status" value="1"/>
</dbReference>
<protein>
    <submittedName>
        <fullName evidence="3">Universal stress protein</fullName>
    </submittedName>
</protein>
<name>A0A7J5AJ99_9FLAO</name>
<comment type="caution">
    <text evidence="3">The sequence shown here is derived from an EMBL/GenBank/DDBJ whole genome shotgun (WGS) entry which is preliminary data.</text>
</comment>
<keyword evidence="4" id="KW-1185">Reference proteome</keyword>
<evidence type="ECO:0000313" key="4">
    <source>
        <dbReference type="Proteomes" id="UP000490922"/>
    </source>
</evidence>
<dbReference type="PRINTS" id="PR01438">
    <property type="entry name" value="UNVRSLSTRESS"/>
</dbReference>
<dbReference type="Pfam" id="PF00582">
    <property type="entry name" value="Usp"/>
    <property type="match status" value="1"/>
</dbReference>
<feature type="domain" description="UspA" evidence="2">
    <location>
        <begin position="1"/>
        <end position="147"/>
    </location>
</feature>
<evidence type="ECO:0000256" key="1">
    <source>
        <dbReference type="ARBA" id="ARBA00008791"/>
    </source>
</evidence>
<dbReference type="InterPro" id="IPR006015">
    <property type="entry name" value="Universal_stress_UspA"/>
</dbReference>
<dbReference type="PANTHER" id="PTHR46268:SF6">
    <property type="entry name" value="UNIVERSAL STRESS PROTEIN UP12"/>
    <property type="match status" value="1"/>
</dbReference>
<evidence type="ECO:0000259" key="2">
    <source>
        <dbReference type="Pfam" id="PF00582"/>
    </source>
</evidence>
<reference evidence="3 4" key="1">
    <citation type="submission" date="2019-09" db="EMBL/GenBank/DDBJ databases">
        <title>Flavobacterium sp. nov., isolated from glacier ice.</title>
        <authorList>
            <person name="Liu Q."/>
        </authorList>
    </citation>
    <scope>NUCLEOTIDE SEQUENCE [LARGE SCALE GENOMIC DNA]</scope>
    <source>
        <strain evidence="3 4">NBRC 112527</strain>
    </source>
</reference>